<dbReference type="KEGG" id="psac:PSM36_0763"/>
<proteinExistence type="predicted"/>
<dbReference type="PANTHER" id="PTHR11735">
    <property type="entry name" value="TRNA N6-ADENOSINE THREONYLCARBAMOYLTRANSFERASE"/>
    <property type="match status" value="1"/>
</dbReference>
<dbReference type="PANTHER" id="PTHR11735:SF11">
    <property type="entry name" value="TRNA THREONYLCARBAMOYLADENOSINE BIOSYNTHESIS PROTEIN TSAB"/>
    <property type="match status" value="1"/>
</dbReference>
<protein>
    <submittedName>
        <fullName evidence="2">tRNA threonylcarbamoyl adenosine</fullName>
    </submittedName>
</protein>
<dbReference type="InterPro" id="IPR043129">
    <property type="entry name" value="ATPase_NBD"/>
</dbReference>
<dbReference type="NCBIfam" id="TIGR03725">
    <property type="entry name" value="T6A_YeaZ"/>
    <property type="match status" value="1"/>
</dbReference>
<feature type="domain" description="Gcp-like" evidence="1">
    <location>
        <begin position="34"/>
        <end position="152"/>
    </location>
</feature>
<dbReference type="Proteomes" id="UP000187464">
    <property type="component" value="Chromosome I"/>
</dbReference>
<dbReference type="InterPro" id="IPR022496">
    <property type="entry name" value="T6A_TsaB"/>
</dbReference>
<keyword evidence="3" id="KW-1185">Reference proteome</keyword>
<gene>
    <name evidence="2" type="ORF">PSM36_0763</name>
</gene>
<organism evidence="2 3">
    <name type="scientific">Proteiniphilum saccharofermentans</name>
    <dbReference type="NCBI Taxonomy" id="1642647"/>
    <lineage>
        <taxon>Bacteria</taxon>
        <taxon>Pseudomonadati</taxon>
        <taxon>Bacteroidota</taxon>
        <taxon>Bacteroidia</taxon>
        <taxon>Bacteroidales</taxon>
        <taxon>Dysgonomonadaceae</taxon>
        <taxon>Proteiniphilum</taxon>
    </lineage>
</organism>
<dbReference type="Pfam" id="PF00814">
    <property type="entry name" value="TsaD"/>
    <property type="match status" value="1"/>
</dbReference>
<name>A0A1R3SXA8_9BACT</name>
<dbReference type="STRING" id="1642647.PSM36_0763"/>
<evidence type="ECO:0000313" key="3">
    <source>
        <dbReference type="Proteomes" id="UP000187464"/>
    </source>
</evidence>
<dbReference type="InterPro" id="IPR000905">
    <property type="entry name" value="Gcp-like_dom"/>
</dbReference>
<evidence type="ECO:0000313" key="2">
    <source>
        <dbReference type="EMBL" id="SCD19590.1"/>
    </source>
</evidence>
<evidence type="ECO:0000259" key="1">
    <source>
        <dbReference type="Pfam" id="PF00814"/>
    </source>
</evidence>
<dbReference type="Gene3D" id="3.30.420.40">
    <property type="match status" value="2"/>
</dbReference>
<sequence>MCTLLTIETSTPVCSCALSRDGEILVNKENYEGRSHASLIGLFVHEIMEYAREQDIHLDAIAVSSGPGSYTGLRIGVSEAKGLSYGLDIPMIAIPTARIMASMMREKADEDTLLCPMIDARRMEVYATFFDRSLNMIRETSADIVKEDSYSDLLEKQKIIFFGNGAEKCRTVITHPNALFFDDIHPLASAMVSLAEKAFADKTFVDVAYFEPFYLKEFVATVPKNKVIDVKS</sequence>
<dbReference type="GO" id="GO:0005829">
    <property type="term" value="C:cytosol"/>
    <property type="evidence" value="ECO:0007669"/>
    <property type="project" value="TreeGrafter"/>
</dbReference>
<dbReference type="EMBL" id="LT605205">
    <property type="protein sequence ID" value="SCD19590.1"/>
    <property type="molecule type" value="Genomic_DNA"/>
</dbReference>
<dbReference type="AlphaFoldDB" id="A0A1R3SXA8"/>
<accession>A0A1R3SXA8</accession>
<dbReference type="CDD" id="cd24032">
    <property type="entry name" value="ASKHA_NBD_TsaB"/>
    <property type="match status" value="1"/>
</dbReference>
<dbReference type="RefSeq" id="WP_076928977.1">
    <property type="nucleotide sequence ID" value="NZ_LT605205.1"/>
</dbReference>
<dbReference type="GO" id="GO:0002949">
    <property type="term" value="P:tRNA threonylcarbamoyladenosine modification"/>
    <property type="evidence" value="ECO:0007669"/>
    <property type="project" value="InterPro"/>
</dbReference>
<dbReference type="SUPFAM" id="SSF53067">
    <property type="entry name" value="Actin-like ATPase domain"/>
    <property type="match status" value="2"/>
</dbReference>
<reference evidence="2 3" key="1">
    <citation type="submission" date="2016-08" db="EMBL/GenBank/DDBJ databases">
        <authorList>
            <person name="Seilhamer J.J."/>
        </authorList>
    </citation>
    <scope>NUCLEOTIDE SEQUENCE [LARGE SCALE GENOMIC DNA]</scope>
    <source>
        <strain evidence="2">M3/6</strain>
    </source>
</reference>